<dbReference type="GO" id="GO:0004427">
    <property type="term" value="F:inorganic diphosphate phosphatase activity"/>
    <property type="evidence" value="ECO:0007669"/>
    <property type="project" value="UniProtKB-UniRule"/>
</dbReference>
<reference evidence="10 11" key="1">
    <citation type="submission" date="2016-07" db="EMBL/GenBank/DDBJ databases">
        <title>Genomic analysis of zinc-resistant bacterium Mucilaginibacter pedocola TBZ30.</title>
        <authorList>
            <person name="Huang J."/>
            <person name="Tang J."/>
        </authorList>
    </citation>
    <scope>NUCLEOTIDE SEQUENCE [LARGE SCALE GENOMIC DNA]</scope>
    <source>
        <strain evidence="10 11">TBZ30</strain>
    </source>
</reference>
<evidence type="ECO:0000256" key="7">
    <source>
        <dbReference type="ARBA" id="ARBA00023065"/>
    </source>
</evidence>
<dbReference type="GO" id="GO:0005886">
    <property type="term" value="C:plasma membrane"/>
    <property type="evidence" value="ECO:0007669"/>
    <property type="project" value="UniProtKB-SubCell"/>
</dbReference>
<dbReference type="OrthoDB" id="9808652at2"/>
<dbReference type="RefSeq" id="WP_078347950.1">
    <property type="nucleotide sequence ID" value="NZ_MBTF01000009.1"/>
</dbReference>
<organism evidence="10 11">
    <name type="scientific">Mucilaginibacter pedocola</name>
    <dbReference type="NCBI Taxonomy" id="1792845"/>
    <lineage>
        <taxon>Bacteria</taxon>
        <taxon>Pseudomonadati</taxon>
        <taxon>Bacteroidota</taxon>
        <taxon>Sphingobacteriia</taxon>
        <taxon>Sphingobacteriales</taxon>
        <taxon>Sphingobacteriaceae</taxon>
        <taxon>Mucilaginibacter</taxon>
    </lineage>
</organism>
<dbReference type="NCBIfam" id="TIGR01104">
    <property type="entry name" value="V_PPase"/>
    <property type="match status" value="1"/>
</dbReference>
<feature type="transmembrane region" description="Helical" evidence="9">
    <location>
        <begin position="438"/>
        <end position="460"/>
    </location>
</feature>
<dbReference type="GO" id="GO:0000287">
    <property type="term" value="F:magnesium ion binding"/>
    <property type="evidence" value="ECO:0007669"/>
    <property type="project" value="UniProtKB-UniRule"/>
</dbReference>
<feature type="transmembrane region" description="Helical" evidence="9">
    <location>
        <begin position="86"/>
        <end position="106"/>
    </location>
</feature>
<feature type="transmembrane region" description="Helical" evidence="9">
    <location>
        <begin position="409"/>
        <end position="432"/>
    </location>
</feature>
<evidence type="ECO:0000256" key="3">
    <source>
        <dbReference type="ARBA" id="ARBA00022692"/>
    </source>
</evidence>
<dbReference type="PIRSF" id="PIRSF001265">
    <property type="entry name" value="H+-PPase"/>
    <property type="match status" value="1"/>
</dbReference>
<dbReference type="PANTHER" id="PTHR31998">
    <property type="entry name" value="K(+)-INSENSITIVE PYROPHOSPHATE-ENERGIZED PROTON PUMP"/>
    <property type="match status" value="1"/>
</dbReference>
<dbReference type="Pfam" id="PF03030">
    <property type="entry name" value="H_PPase"/>
    <property type="match status" value="1"/>
</dbReference>
<feature type="transmembrane region" description="Helical" evidence="9">
    <location>
        <begin position="127"/>
        <end position="160"/>
    </location>
</feature>
<comment type="function">
    <text evidence="9">Sodium pump that utilizes the energy of pyrophosphate hydrolysis as the driving force for Na(+) movement across the membrane.</text>
</comment>
<keyword evidence="6 9" id="KW-1133">Transmembrane helix</keyword>
<evidence type="ECO:0000256" key="6">
    <source>
        <dbReference type="ARBA" id="ARBA00022989"/>
    </source>
</evidence>
<evidence type="ECO:0000313" key="10">
    <source>
        <dbReference type="EMBL" id="OOQ60171.1"/>
    </source>
</evidence>
<comment type="cofactor">
    <cofactor evidence="9">
        <name>Mg(2+)</name>
        <dbReference type="ChEBI" id="CHEBI:18420"/>
    </cofactor>
</comment>
<comment type="catalytic activity">
    <reaction evidence="9">
        <text>Na(+)(in) + diphosphate + H2O = Na(+)(out) + 2 phosphate + H(+)</text>
        <dbReference type="Rhea" id="RHEA:57884"/>
        <dbReference type="ChEBI" id="CHEBI:15377"/>
        <dbReference type="ChEBI" id="CHEBI:15378"/>
        <dbReference type="ChEBI" id="CHEBI:29101"/>
        <dbReference type="ChEBI" id="CHEBI:33019"/>
        <dbReference type="ChEBI" id="CHEBI:43474"/>
        <dbReference type="EC" id="7.2.3.1"/>
    </reaction>
</comment>
<accession>A0A1S9PGU0</accession>
<feature type="transmembrane region" description="Helical" evidence="9">
    <location>
        <begin position="279"/>
        <end position="300"/>
    </location>
</feature>
<dbReference type="GO" id="GO:0006814">
    <property type="term" value="P:sodium ion transport"/>
    <property type="evidence" value="ECO:0007669"/>
    <property type="project" value="UniProtKB-UniRule"/>
</dbReference>
<dbReference type="AlphaFoldDB" id="A0A1S9PGU0"/>
<gene>
    <name evidence="9" type="primary">hppA</name>
    <name evidence="10" type="ORF">BC343_27000</name>
</gene>
<protein>
    <recommendedName>
        <fullName evidence="9">Putative K(+)-stimulated pyrophosphate-energized sodium pump</fullName>
        <ecNumber evidence="9">7.2.3.1</ecNumber>
    </recommendedName>
    <alternativeName>
        <fullName evidence="9">Membrane-bound sodium-translocating pyrophosphatase</fullName>
    </alternativeName>
    <alternativeName>
        <fullName evidence="9">Pyrophosphate-energized inorganic pyrophosphatase</fullName>
        <shortName evidence="9">Na(+)-PPase</shortName>
    </alternativeName>
</protein>
<comment type="similarity">
    <text evidence="9">Belongs to the H(+)-translocating pyrophosphatase (TC 3.A.10) family. K(+)-stimulated subfamily.</text>
</comment>
<sequence length="745" mass="77790">MDLLNTYLIYLIPVFGLVGILVMAVKSAWVTKQETGDASMSELAGYIADGAMAFLRAEWKILSYFVIVAGILLAWSGTTVETSSPVIAVSFIIGAFLSAFAGYLGMRIATKSNVRTTQAAKTSLSQALKVSFTGGTVMGLGVAGLAIIGLGSLFIVFYTMYVTSVGGNVNGEHMEKALEVLAGFSLGAESIALFARVGGGIYTKAADVGADLVGKVEAGIPEDDVRNPATIADNVGDNVGDVAGMGADLFGSYVATMLATMVLGREIVSADKFGGIAPVLLPMVIAGLGLIFSIVGAAMVKVKQETDSVQNALNMGNWASIVLTAIATYFVVMWMLPEGNLYLTRDLDATGAVKAGSLVFTKNGVFGSIVVGLVVGTLMSIITEYYTAMGKRPVLSIIKQSSTGHATNIIGGLAIGMESTVLPIIVLAAGIYGSYFFAGLYGVAIAAAGMMATTAMQLAIDAFGPIADNAGGIAEMSRLPEEVRHRTDNLDAVGNTTAATGKGFAIASAALTSLALFAAFVGVAGIDHIDIYKANVLAGLFVGGMIPFIFSALCISAVGRAAMSMVEEVRRQFREIPGIMEYKARPEYEKCVEISTKASIREMVAPGLIALITPILIGFIFGPEVLGGLLAGVTVSGVLMGIFQSNAGGAWDNAKKSFEKGVEINGEIYYKKSDPHKASVTGDTVGDPFKDTSGPSMNILIKLMSIVSLVIAPHLNSADATNKMMQKQEKVQSMNVHTVQVDKKL</sequence>
<keyword evidence="9" id="KW-1003">Cell membrane</keyword>
<comment type="caution">
    <text evidence="9">Lacks conserved residue(s) required for the propagation of feature annotation.</text>
</comment>
<feature type="transmembrane region" description="Helical" evidence="9">
    <location>
        <begin position="628"/>
        <end position="651"/>
    </location>
</feature>
<keyword evidence="8 9" id="KW-0472">Membrane</keyword>
<keyword evidence="5 9" id="KW-1278">Translocase</keyword>
<dbReference type="EC" id="7.2.3.1" evidence="9"/>
<comment type="caution">
    <text evidence="10">The sequence shown here is derived from an EMBL/GenBank/DDBJ whole genome shotgun (WGS) entry which is preliminary data.</text>
</comment>
<dbReference type="NCBIfam" id="NF001955">
    <property type="entry name" value="PRK00733.2-4"/>
    <property type="match status" value="1"/>
</dbReference>
<keyword evidence="9" id="KW-0630">Potassium</keyword>
<dbReference type="HAMAP" id="MF_01129">
    <property type="entry name" value="PPase_energized_pump"/>
    <property type="match status" value="1"/>
</dbReference>
<keyword evidence="11" id="KW-1185">Reference proteome</keyword>
<feature type="transmembrane region" description="Helical" evidence="9">
    <location>
        <begin position="6"/>
        <end position="25"/>
    </location>
</feature>
<feature type="site" description="Determinant of potassium dependence" evidence="9">
    <location>
        <position position="498"/>
    </location>
</feature>
<dbReference type="GO" id="GO:0012505">
    <property type="term" value="C:endomembrane system"/>
    <property type="evidence" value="ECO:0007669"/>
    <property type="project" value="UniProtKB-SubCell"/>
</dbReference>
<keyword evidence="7 9" id="KW-0406">Ion transport</keyword>
<dbReference type="GO" id="GO:0009678">
    <property type="term" value="F:diphosphate hydrolysis-driven proton transmembrane transporter activity"/>
    <property type="evidence" value="ECO:0007669"/>
    <property type="project" value="UniProtKB-UniRule"/>
</dbReference>
<proteinExistence type="inferred from homology"/>
<evidence type="ECO:0000256" key="1">
    <source>
        <dbReference type="ARBA" id="ARBA00004127"/>
    </source>
</evidence>
<keyword evidence="9" id="KW-0915">Sodium</keyword>
<feature type="transmembrane region" description="Helical" evidence="9">
    <location>
        <begin position="312"/>
        <end position="336"/>
    </location>
</feature>
<feature type="transmembrane region" description="Helical" evidence="9">
    <location>
        <begin position="538"/>
        <end position="562"/>
    </location>
</feature>
<feature type="transmembrane region" description="Helical" evidence="9">
    <location>
        <begin position="504"/>
        <end position="526"/>
    </location>
</feature>
<keyword evidence="4 9" id="KW-0460">Magnesium</keyword>
<dbReference type="EMBL" id="MBTF01000009">
    <property type="protein sequence ID" value="OOQ60171.1"/>
    <property type="molecule type" value="Genomic_DNA"/>
</dbReference>
<evidence type="ECO:0000256" key="2">
    <source>
        <dbReference type="ARBA" id="ARBA00022448"/>
    </source>
</evidence>
<keyword evidence="3 9" id="KW-0812">Transmembrane</keyword>
<feature type="transmembrane region" description="Helical" evidence="9">
    <location>
        <begin position="365"/>
        <end position="388"/>
    </location>
</feature>
<evidence type="ECO:0000256" key="9">
    <source>
        <dbReference type="HAMAP-Rule" id="MF_01129"/>
    </source>
</evidence>
<evidence type="ECO:0000256" key="8">
    <source>
        <dbReference type="ARBA" id="ARBA00023136"/>
    </source>
</evidence>
<comment type="subunit">
    <text evidence="9">Homodimer.</text>
</comment>
<name>A0A1S9PGU0_9SPHI</name>
<dbReference type="InterPro" id="IPR004131">
    <property type="entry name" value="PPase-energised_H-pump"/>
</dbReference>
<comment type="subcellular location">
    <subcellularLocation>
        <location evidence="9">Cell membrane</location>
        <topology evidence="9">Multi-pass membrane protein</topology>
    </subcellularLocation>
    <subcellularLocation>
        <location evidence="1">Endomembrane system</location>
        <topology evidence="1">Multi-pass membrane protein</topology>
    </subcellularLocation>
</comment>
<keyword evidence="2 9" id="KW-0813">Transport</keyword>
<dbReference type="GO" id="GO:0030955">
    <property type="term" value="F:potassium ion binding"/>
    <property type="evidence" value="ECO:0007669"/>
    <property type="project" value="UniProtKB-UniRule"/>
</dbReference>
<evidence type="ECO:0000256" key="5">
    <source>
        <dbReference type="ARBA" id="ARBA00022967"/>
    </source>
</evidence>
<comment type="activity regulation">
    <text evidence="9">Requires K(+) for maximal activity.</text>
</comment>
<keyword evidence="9" id="KW-0739">Sodium transport</keyword>
<feature type="transmembrane region" description="Helical" evidence="9">
    <location>
        <begin position="603"/>
        <end position="622"/>
    </location>
</feature>
<dbReference type="STRING" id="1792845.BC343_27000"/>
<dbReference type="NCBIfam" id="NF001960">
    <property type="entry name" value="PRK00733.3-5"/>
    <property type="match status" value="1"/>
</dbReference>
<evidence type="ECO:0000256" key="4">
    <source>
        <dbReference type="ARBA" id="ARBA00022842"/>
    </source>
</evidence>
<dbReference type="Proteomes" id="UP000189739">
    <property type="component" value="Unassembled WGS sequence"/>
</dbReference>
<feature type="transmembrane region" description="Helical" evidence="9">
    <location>
        <begin position="61"/>
        <end position="80"/>
    </location>
</feature>
<evidence type="ECO:0000313" key="11">
    <source>
        <dbReference type="Proteomes" id="UP000189739"/>
    </source>
</evidence>